<dbReference type="Proteomes" id="UP000305881">
    <property type="component" value="Chromosome"/>
</dbReference>
<protein>
    <submittedName>
        <fullName evidence="1">DUF883 family protein</fullName>
    </submittedName>
</protein>
<dbReference type="STRING" id="675511.GCA_000341735_00099"/>
<accession>A0A4P9USK1</accession>
<sequence>MEIKDKVSDSAHAAYDNIADATSQVAETLGEKGEQLKKTEQQLMKNCRGYVRDNPITSLSIAVAAGFLLSRVVSAR</sequence>
<dbReference type="OrthoDB" id="5570179at2"/>
<reference evidence="2" key="1">
    <citation type="journal article" date="2019" name="J. Bacteriol.">
        <title>A Mutagenic Screen Identifies a TonB-Dependent Receptor Required for the Lanthanide Metal Switch in the Type I Methanotroph 'Methylotuvimicrobium buryatense' 5GB1C.</title>
        <authorList>
            <person name="Groom J.D."/>
            <person name="Ford S.M."/>
            <person name="Pesesky M.W."/>
            <person name="Lidstrom M.E."/>
        </authorList>
    </citation>
    <scope>NUCLEOTIDE SEQUENCE [LARGE SCALE GENOMIC DNA]</scope>
    <source>
        <strain evidence="2">5GB1C</strain>
    </source>
</reference>
<gene>
    <name evidence="1" type="ORF">EQU24_14755</name>
</gene>
<evidence type="ECO:0000313" key="1">
    <source>
        <dbReference type="EMBL" id="QCW83361.1"/>
    </source>
</evidence>
<dbReference type="EMBL" id="CP035467">
    <property type="protein sequence ID" value="QCW83361.1"/>
    <property type="molecule type" value="Genomic_DNA"/>
</dbReference>
<dbReference type="AlphaFoldDB" id="A0A4P9USK1"/>
<dbReference type="KEGG" id="mbur:EQU24_14755"/>
<name>A0A4P9USK1_METBY</name>
<proteinExistence type="predicted"/>
<evidence type="ECO:0000313" key="2">
    <source>
        <dbReference type="Proteomes" id="UP000305881"/>
    </source>
</evidence>
<dbReference type="RefSeq" id="WP_017838764.1">
    <property type="nucleotide sequence ID" value="NZ_CP035467.1"/>
</dbReference>
<keyword evidence="2" id="KW-1185">Reference proteome</keyword>
<organism evidence="1 2">
    <name type="scientific">Methylotuvimicrobium buryatense</name>
    <name type="common">Methylomicrobium buryatense</name>
    <dbReference type="NCBI Taxonomy" id="95641"/>
    <lineage>
        <taxon>Bacteria</taxon>
        <taxon>Pseudomonadati</taxon>
        <taxon>Pseudomonadota</taxon>
        <taxon>Gammaproteobacteria</taxon>
        <taxon>Methylococcales</taxon>
        <taxon>Methylococcaceae</taxon>
        <taxon>Methylotuvimicrobium</taxon>
    </lineage>
</organism>